<sequence length="431" mass="44862">MQLRASATDGRIQRALLIAVAVVCVISMGSSAAASESQVPTEGGVATLQDCFVQKKRLMAVVLVDESASLKGYGVRAATDPDNERVGALDSVLDTLSQLVTTGGTSLDVDVLVAGFGEEYLPATDWVTVNETDTPELAGVAEGFRDRNKAIDTDYVLALQGAQDALDQRAAATSAAGEACRLMVILSDGEYSLGTRTDRKPYAESVSLTSLKGQREAVQIGLKELCRPGGLADQLRSTETVTLGMGLQLKKDIHPDAELENVAPVDFFNALAMGQGGGFSCGNPDSGKFGAVVTADDFGEIVIKIFCMIQHCVLSDPLTVDRTVESIVVQTVLATPDGKLEVTDPTGRVEAVPLSKETSFSVLGGQARVRPQSAKLATLTIDFDQAGDAQVGQWTLAAAKDSGVGLVAAVNSNLSLELPDGQSGPSASPAG</sequence>
<reference evidence="2 3" key="1">
    <citation type="submission" date="2020-10" db="EMBL/GenBank/DDBJ databases">
        <title>Connecting structure to function with the recovery of over 1000 high-quality activated sludge metagenome-assembled genomes encoding full-length rRNA genes using long-read sequencing.</title>
        <authorList>
            <person name="Singleton C.M."/>
            <person name="Petriglieri F."/>
            <person name="Kristensen J.M."/>
            <person name="Kirkegaard R.H."/>
            <person name="Michaelsen T.Y."/>
            <person name="Andersen M.H."/>
            <person name="Karst S.M."/>
            <person name="Dueholm M.S."/>
            <person name="Nielsen P.H."/>
            <person name="Albertsen M."/>
        </authorList>
    </citation>
    <scope>NUCLEOTIDE SEQUENCE [LARGE SCALE GENOMIC DNA]</scope>
    <source>
        <strain evidence="2">Lyne_18-Q3-R50-59_MAXAC.006</strain>
    </source>
</reference>
<name>A0A936N9I2_9ACTN</name>
<dbReference type="PROSITE" id="PS50234">
    <property type="entry name" value="VWFA"/>
    <property type="match status" value="1"/>
</dbReference>
<comment type="caution">
    <text evidence="2">The sequence shown here is derived from an EMBL/GenBank/DDBJ whole genome shotgun (WGS) entry which is preliminary data.</text>
</comment>
<dbReference type="Proteomes" id="UP000727993">
    <property type="component" value="Unassembled WGS sequence"/>
</dbReference>
<accession>A0A936N9I2</accession>
<proteinExistence type="predicted"/>
<protein>
    <recommendedName>
        <fullName evidence="1">VWFA domain-containing protein</fullName>
    </recommendedName>
</protein>
<dbReference type="AlphaFoldDB" id="A0A936N9I2"/>
<evidence type="ECO:0000313" key="3">
    <source>
        <dbReference type="Proteomes" id="UP000727993"/>
    </source>
</evidence>
<organism evidence="2 3">
    <name type="scientific">Candidatus Neomicrothrix subdominans</name>
    <dbReference type="NCBI Taxonomy" id="2954438"/>
    <lineage>
        <taxon>Bacteria</taxon>
        <taxon>Bacillati</taxon>
        <taxon>Actinomycetota</taxon>
        <taxon>Acidimicrobiia</taxon>
        <taxon>Acidimicrobiales</taxon>
        <taxon>Microthrixaceae</taxon>
        <taxon>Candidatus Neomicrothrix</taxon>
    </lineage>
</organism>
<gene>
    <name evidence="2" type="ORF">IPN02_04455</name>
</gene>
<dbReference type="InterPro" id="IPR002035">
    <property type="entry name" value="VWF_A"/>
</dbReference>
<dbReference type="EMBL" id="JADJZA010000001">
    <property type="protein sequence ID" value="MBK9296118.1"/>
    <property type="molecule type" value="Genomic_DNA"/>
</dbReference>
<evidence type="ECO:0000259" key="1">
    <source>
        <dbReference type="PROSITE" id="PS50234"/>
    </source>
</evidence>
<feature type="domain" description="VWFA" evidence="1">
    <location>
        <begin position="59"/>
        <end position="318"/>
    </location>
</feature>
<evidence type="ECO:0000313" key="2">
    <source>
        <dbReference type="EMBL" id="MBK9296118.1"/>
    </source>
</evidence>